<dbReference type="InterPro" id="IPR009270">
    <property type="entry name" value="DUF927"/>
</dbReference>
<accession>A0A926FDI3</accession>
<dbReference type="Pfam" id="PF06048">
    <property type="entry name" value="DUF927"/>
    <property type="match status" value="1"/>
</dbReference>
<evidence type="ECO:0000259" key="2">
    <source>
        <dbReference type="Pfam" id="PF18662"/>
    </source>
</evidence>
<protein>
    <submittedName>
        <fullName evidence="3">DUF927 domain-containing protein</fullName>
    </submittedName>
</protein>
<keyword evidence="4" id="KW-1185">Reference proteome</keyword>
<dbReference type="EMBL" id="JACRTE010000017">
    <property type="protein sequence ID" value="MBC8597227.1"/>
    <property type="molecule type" value="Genomic_DNA"/>
</dbReference>
<organism evidence="3 4">
    <name type="scientific">Qingrenia yutianensis</name>
    <dbReference type="NCBI Taxonomy" id="2763676"/>
    <lineage>
        <taxon>Bacteria</taxon>
        <taxon>Bacillati</taxon>
        <taxon>Bacillota</taxon>
        <taxon>Clostridia</taxon>
        <taxon>Eubacteriales</taxon>
        <taxon>Oscillospiraceae</taxon>
        <taxon>Qingrenia</taxon>
    </lineage>
</organism>
<evidence type="ECO:0000313" key="3">
    <source>
        <dbReference type="EMBL" id="MBC8597227.1"/>
    </source>
</evidence>
<proteinExistence type="predicted"/>
<name>A0A926FDI3_9FIRM</name>
<feature type="domain" description="DUF927" evidence="1">
    <location>
        <begin position="105"/>
        <end position="364"/>
    </location>
</feature>
<evidence type="ECO:0000313" key="4">
    <source>
        <dbReference type="Proteomes" id="UP000647416"/>
    </source>
</evidence>
<dbReference type="RefSeq" id="WP_262432539.1">
    <property type="nucleotide sequence ID" value="NZ_JACRTE010000017.1"/>
</dbReference>
<dbReference type="AlphaFoldDB" id="A0A926FDI3"/>
<dbReference type="InterPro" id="IPR040538">
    <property type="entry name" value="Cch_HTH"/>
</dbReference>
<dbReference type="Proteomes" id="UP000647416">
    <property type="component" value="Unassembled WGS sequence"/>
</dbReference>
<feature type="domain" description="Cch helix turn helix" evidence="2">
    <location>
        <begin position="499"/>
        <end position="591"/>
    </location>
</feature>
<comment type="caution">
    <text evidence="3">The sequence shown here is derived from an EMBL/GenBank/DDBJ whole genome shotgun (WGS) entry which is preliminary data.</text>
</comment>
<reference evidence="3" key="1">
    <citation type="submission" date="2020-08" db="EMBL/GenBank/DDBJ databases">
        <title>Genome public.</title>
        <authorList>
            <person name="Liu C."/>
            <person name="Sun Q."/>
        </authorList>
    </citation>
    <scope>NUCLEOTIDE SEQUENCE</scope>
    <source>
        <strain evidence="3">NSJ-50</strain>
    </source>
</reference>
<sequence length="618" mass="69512">MNEKVPNYTKEDFLTGTKPFEWLWQFRDNKLKFKQLTSVMQEKAKSVKVLNFVALLKAYMEMANLESGVEGESVTEFTNQPAELRCGRWTADDFGVTTTDKFGFEVVACSHPIMPVQRLVNIDTGLEKLKLAFSKGGRWREIIVDKTTLASKNSITNLAGFGVAVNSENAKYLVQYLTDIEALNYREIEEVNAVSRLGWIDDYGFSPYVDNLVFDGENTFRHFFESVTECGSYDKWLELALKIRKGSVYARLLLAASFSSVLVHPCGGMPFFVHLWGGTETGKTVGLMLAASVWGNPKIGRFAHTFNATSVAQELQASFVNSLPLIMDELQIVKDKKNFDNIIYMLSEGSGKSRGQKTGGVQKSGEWHNCILTTGEMPISNDNSGGGAVNRIIQLDCKDIKLFDDPVRVAETIKLNYGFAGREFIETLSEPDNMKYAKDLQKCIFELVANGETTEKQALAASIILTADQLIDEWIFKDGQKLKLTDIEPFLSTKKDVSANERALAFLYDFVAINTSKFITSETLYAAVHNEKMPEIWGVMDGEYTYIIKSQFDKIMQNEGYNATAFLSWAKQNDIITCEKNKTTKLKRILGRVTRCVFLKNAKMDESPDIMGNIDIPY</sequence>
<evidence type="ECO:0000259" key="1">
    <source>
        <dbReference type="Pfam" id="PF06048"/>
    </source>
</evidence>
<gene>
    <name evidence="3" type="ORF">H8706_10175</name>
</gene>
<dbReference type="Pfam" id="PF18662">
    <property type="entry name" value="HTH_56"/>
    <property type="match status" value="1"/>
</dbReference>